<feature type="non-terminal residue" evidence="1">
    <location>
        <position position="1"/>
    </location>
</feature>
<dbReference type="EMBL" id="JAUIQD010000001">
    <property type="protein sequence ID" value="KAK3364104.1"/>
    <property type="molecule type" value="Genomic_DNA"/>
</dbReference>
<sequence>LCNRLIASDTIRNFADNCEKTLLDWVKLLRKITLPTNITSTDPYIIAAFKALDSIICRQGTIML</sequence>
<name>A0AAJ0HWW0_9PEZI</name>
<protein>
    <submittedName>
        <fullName evidence="1">Uncharacterized protein</fullName>
    </submittedName>
</protein>
<organism evidence="1 2">
    <name type="scientific">Lasiosphaeria hispida</name>
    <dbReference type="NCBI Taxonomy" id="260671"/>
    <lineage>
        <taxon>Eukaryota</taxon>
        <taxon>Fungi</taxon>
        <taxon>Dikarya</taxon>
        <taxon>Ascomycota</taxon>
        <taxon>Pezizomycotina</taxon>
        <taxon>Sordariomycetes</taxon>
        <taxon>Sordariomycetidae</taxon>
        <taxon>Sordariales</taxon>
        <taxon>Lasiosphaeriaceae</taxon>
        <taxon>Lasiosphaeria</taxon>
    </lineage>
</organism>
<reference evidence="1" key="1">
    <citation type="journal article" date="2023" name="Mol. Phylogenet. Evol.">
        <title>Genome-scale phylogeny and comparative genomics of the fungal order Sordariales.</title>
        <authorList>
            <person name="Hensen N."/>
            <person name="Bonometti L."/>
            <person name="Westerberg I."/>
            <person name="Brannstrom I.O."/>
            <person name="Guillou S."/>
            <person name="Cros-Aarteil S."/>
            <person name="Calhoun S."/>
            <person name="Haridas S."/>
            <person name="Kuo A."/>
            <person name="Mondo S."/>
            <person name="Pangilinan J."/>
            <person name="Riley R."/>
            <person name="LaButti K."/>
            <person name="Andreopoulos B."/>
            <person name="Lipzen A."/>
            <person name="Chen C."/>
            <person name="Yan M."/>
            <person name="Daum C."/>
            <person name="Ng V."/>
            <person name="Clum A."/>
            <person name="Steindorff A."/>
            <person name="Ohm R.A."/>
            <person name="Martin F."/>
            <person name="Silar P."/>
            <person name="Natvig D.O."/>
            <person name="Lalanne C."/>
            <person name="Gautier V."/>
            <person name="Ament-Velasquez S.L."/>
            <person name="Kruys A."/>
            <person name="Hutchinson M.I."/>
            <person name="Powell A.J."/>
            <person name="Barry K."/>
            <person name="Miller A.N."/>
            <person name="Grigoriev I.V."/>
            <person name="Debuchy R."/>
            <person name="Gladieux P."/>
            <person name="Hiltunen Thoren M."/>
            <person name="Johannesson H."/>
        </authorList>
    </citation>
    <scope>NUCLEOTIDE SEQUENCE</scope>
    <source>
        <strain evidence="1">CBS 955.72</strain>
    </source>
</reference>
<dbReference type="AlphaFoldDB" id="A0AAJ0HWW0"/>
<keyword evidence="2" id="KW-1185">Reference proteome</keyword>
<dbReference type="Proteomes" id="UP001275084">
    <property type="component" value="Unassembled WGS sequence"/>
</dbReference>
<reference evidence="1" key="2">
    <citation type="submission" date="2023-06" db="EMBL/GenBank/DDBJ databases">
        <authorList>
            <consortium name="Lawrence Berkeley National Laboratory"/>
            <person name="Haridas S."/>
            <person name="Hensen N."/>
            <person name="Bonometti L."/>
            <person name="Westerberg I."/>
            <person name="Brannstrom I.O."/>
            <person name="Guillou S."/>
            <person name="Cros-Aarteil S."/>
            <person name="Calhoun S."/>
            <person name="Kuo A."/>
            <person name="Mondo S."/>
            <person name="Pangilinan J."/>
            <person name="Riley R."/>
            <person name="Labutti K."/>
            <person name="Andreopoulos B."/>
            <person name="Lipzen A."/>
            <person name="Chen C."/>
            <person name="Yanf M."/>
            <person name="Daum C."/>
            <person name="Ng V."/>
            <person name="Clum A."/>
            <person name="Steindorff A."/>
            <person name="Ohm R."/>
            <person name="Martin F."/>
            <person name="Silar P."/>
            <person name="Natvig D."/>
            <person name="Lalanne C."/>
            <person name="Gautier V."/>
            <person name="Ament-Velasquez S.L."/>
            <person name="Kruys A."/>
            <person name="Hutchinson M.I."/>
            <person name="Powell A.J."/>
            <person name="Barry K."/>
            <person name="Miller A.N."/>
            <person name="Grigoriev I.V."/>
            <person name="Debuchy R."/>
            <person name="Gladieux P."/>
            <person name="Thoren M.H."/>
            <person name="Johannesson H."/>
        </authorList>
    </citation>
    <scope>NUCLEOTIDE SEQUENCE</scope>
    <source>
        <strain evidence="1">CBS 955.72</strain>
    </source>
</reference>
<comment type="caution">
    <text evidence="1">The sequence shown here is derived from an EMBL/GenBank/DDBJ whole genome shotgun (WGS) entry which is preliminary data.</text>
</comment>
<evidence type="ECO:0000313" key="2">
    <source>
        <dbReference type="Proteomes" id="UP001275084"/>
    </source>
</evidence>
<evidence type="ECO:0000313" key="1">
    <source>
        <dbReference type="EMBL" id="KAK3364104.1"/>
    </source>
</evidence>
<gene>
    <name evidence="1" type="ORF">B0T25DRAFT_445299</name>
</gene>
<accession>A0AAJ0HWW0</accession>
<proteinExistence type="predicted"/>